<evidence type="ECO:0008006" key="12">
    <source>
        <dbReference type="Google" id="ProtNLM"/>
    </source>
</evidence>
<accession>A0A8S1ZT98</accession>
<feature type="binding site" description="axial binding residue" evidence="8">
    <location>
        <position position="409"/>
    </location>
    <ligand>
        <name>heme</name>
        <dbReference type="ChEBI" id="CHEBI:30413"/>
    </ligand>
    <ligandPart>
        <name>Fe</name>
        <dbReference type="ChEBI" id="CHEBI:18248"/>
    </ligandPart>
</feature>
<evidence type="ECO:0000256" key="7">
    <source>
        <dbReference type="ARBA" id="ARBA00023033"/>
    </source>
</evidence>
<dbReference type="SUPFAM" id="SSF48264">
    <property type="entry name" value="Cytochrome P450"/>
    <property type="match status" value="1"/>
</dbReference>
<evidence type="ECO:0000256" key="3">
    <source>
        <dbReference type="ARBA" id="ARBA00022617"/>
    </source>
</evidence>
<evidence type="ECO:0000256" key="9">
    <source>
        <dbReference type="RuleBase" id="RU000461"/>
    </source>
</evidence>
<dbReference type="Pfam" id="PF00067">
    <property type="entry name" value="p450"/>
    <property type="match status" value="2"/>
</dbReference>
<keyword evidence="7 9" id="KW-0503">Monooxygenase</keyword>
<evidence type="ECO:0000256" key="6">
    <source>
        <dbReference type="ARBA" id="ARBA00023004"/>
    </source>
</evidence>
<keyword evidence="3 8" id="KW-0349">Heme</keyword>
<name>A0A8S1ZT98_ARAAE</name>
<dbReference type="PANTHER" id="PTHR47944:SF19">
    <property type="entry name" value="CYTOCHROME P450 77A4"/>
    <property type="match status" value="1"/>
</dbReference>
<dbReference type="PROSITE" id="PS00086">
    <property type="entry name" value="CYTOCHROME_P450"/>
    <property type="match status" value="1"/>
</dbReference>
<dbReference type="EMBL" id="LR999452">
    <property type="protein sequence ID" value="CAE5962549.1"/>
    <property type="molecule type" value="Genomic_DNA"/>
</dbReference>
<evidence type="ECO:0000313" key="10">
    <source>
        <dbReference type="EMBL" id="CAE5962549.1"/>
    </source>
</evidence>
<sequence>MSILTNPSSFTLVLISITLVLALARRFLRSKKPRGQLPPGPWGWPIIGNILQMIMNRPAHLWIHRVMEELQTEIACFRFASFHVITVTSSEIAREVLREKDEVLADRSESYASHLISNGYKGITFTSYGENWKLMKKLMTTKLMSPTTLRKTLGYRNIEADNIVTYVYNLCRLVTKPINVRDTILTYSHAVMMMMMFGQRHFDEAVENGGLGPKEKEHMDAIYLALDCFFSFNLTNYIPFLRGWNVDKEEKEVREAVHIINRCNDPIIQERIHLWRKKGGKAMEEDWLDILITSKDDQGMHLLVQESDIPKLNYIKACSKESFRLHPANVFMPHHVAREDTTLAGYFVPKGSQILVSRVGLGRNPKIWDEPNAFKPERHLDGHVENSLGVTLIEPEMRFVTFGTGRRSCPGTKIGTSMTIMLLARLLQGFEWTLPNGKTQIELISAESNLFMAKPLLACAKPRLAPSLYPKIKV</sequence>
<dbReference type="Gene3D" id="1.10.630.10">
    <property type="entry name" value="Cytochrome P450"/>
    <property type="match status" value="2"/>
</dbReference>
<dbReference type="PRINTS" id="PR00463">
    <property type="entry name" value="EP450I"/>
</dbReference>
<evidence type="ECO:0000256" key="1">
    <source>
        <dbReference type="ARBA" id="ARBA00001971"/>
    </source>
</evidence>
<comment type="similarity">
    <text evidence="2 9">Belongs to the cytochrome P450 family.</text>
</comment>
<evidence type="ECO:0000256" key="5">
    <source>
        <dbReference type="ARBA" id="ARBA00023002"/>
    </source>
</evidence>
<keyword evidence="4 8" id="KW-0479">Metal-binding</keyword>
<protein>
    <recommendedName>
        <fullName evidence="12">Cytochrome P450</fullName>
    </recommendedName>
</protein>
<evidence type="ECO:0000256" key="4">
    <source>
        <dbReference type="ARBA" id="ARBA00022723"/>
    </source>
</evidence>
<dbReference type="PANTHER" id="PTHR47944">
    <property type="entry name" value="CYTOCHROME P450 98A9"/>
    <property type="match status" value="1"/>
</dbReference>
<evidence type="ECO:0000256" key="2">
    <source>
        <dbReference type="ARBA" id="ARBA00010617"/>
    </source>
</evidence>
<evidence type="ECO:0000313" key="11">
    <source>
        <dbReference type="Proteomes" id="UP000682877"/>
    </source>
</evidence>
<reference evidence="10" key="1">
    <citation type="submission" date="2021-01" db="EMBL/GenBank/DDBJ databases">
        <authorList>
            <person name="Bezrukov I."/>
        </authorList>
    </citation>
    <scope>NUCLEOTIDE SEQUENCE</scope>
</reference>
<dbReference type="GO" id="GO:0016705">
    <property type="term" value="F:oxidoreductase activity, acting on paired donors, with incorporation or reduction of molecular oxygen"/>
    <property type="evidence" value="ECO:0007669"/>
    <property type="project" value="InterPro"/>
</dbReference>
<proteinExistence type="inferred from homology"/>
<evidence type="ECO:0000256" key="8">
    <source>
        <dbReference type="PIRSR" id="PIRSR602401-1"/>
    </source>
</evidence>
<organism evidence="10 11">
    <name type="scientific">Arabidopsis arenosa</name>
    <name type="common">Sand rock-cress</name>
    <name type="synonym">Cardaminopsis arenosa</name>
    <dbReference type="NCBI Taxonomy" id="38785"/>
    <lineage>
        <taxon>Eukaryota</taxon>
        <taxon>Viridiplantae</taxon>
        <taxon>Streptophyta</taxon>
        <taxon>Embryophyta</taxon>
        <taxon>Tracheophyta</taxon>
        <taxon>Spermatophyta</taxon>
        <taxon>Magnoliopsida</taxon>
        <taxon>eudicotyledons</taxon>
        <taxon>Gunneridae</taxon>
        <taxon>Pentapetalae</taxon>
        <taxon>rosids</taxon>
        <taxon>malvids</taxon>
        <taxon>Brassicales</taxon>
        <taxon>Brassicaceae</taxon>
        <taxon>Camelineae</taxon>
        <taxon>Arabidopsis</taxon>
    </lineage>
</organism>
<dbReference type="InterPro" id="IPR036396">
    <property type="entry name" value="Cyt_P450_sf"/>
</dbReference>
<dbReference type="GO" id="GO:0004497">
    <property type="term" value="F:monooxygenase activity"/>
    <property type="evidence" value="ECO:0007669"/>
    <property type="project" value="UniProtKB-KW"/>
</dbReference>
<keyword evidence="11" id="KW-1185">Reference proteome</keyword>
<dbReference type="Proteomes" id="UP000682877">
    <property type="component" value="Chromosome 2"/>
</dbReference>
<dbReference type="AlphaFoldDB" id="A0A8S1ZT98"/>
<dbReference type="InterPro" id="IPR001128">
    <property type="entry name" value="Cyt_P450"/>
</dbReference>
<keyword evidence="5 9" id="KW-0560">Oxidoreductase</keyword>
<dbReference type="GO" id="GO:0020037">
    <property type="term" value="F:heme binding"/>
    <property type="evidence" value="ECO:0007669"/>
    <property type="project" value="InterPro"/>
</dbReference>
<keyword evidence="6 8" id="KW-0408">Iron</keyword>
<dbReference type="GO" id="GO:0005506">
    <property type="term" value="F:iron ion binding"/>
    <property type="evidence" value="ECO:0007669"/>
    <property type="project" value="InterPro"/>
</dbReference>
<dbReference type="InterPro" id="IPR002401">
    <property type="entry name" value="Cyt_P450_E_grp-I"/>
</dbReference>
<comment type="cofactor">
    <cofactor evidence="1 8">
        <name>heme</name>
        <dbReference type="ChEBI" id="CHEBI:30413"/>
    </cofactor>
</comment>
<dbReference type="InterPro" id="IPR017972">
    <property type="entry name" value="Cyt_P450_CS"/>
</dbReference>
<gene>
    <name evidence="10" type="ORF">AARE701A_LOCUS4259</name>
</gene>